<dbReference type="InterPro" id="IPR001173">
    <property type="entry name" value="Glyco_trans_2-like"/>
</dbReference>
<dbReference type="EMBL" id="FPAW01000030">
    <property type="protein sequence ID" value="SFU12686.1"/>
    <property type="molecule type" value="Genomic_DNA"/>
</dbReference>
<dbReference type="Pfam" id="PF00535">
    <property type="entry name" value="Glycos_transf_2"/>
    <property type="match status" value="1"/>
</dbReference>
<dbReference type="InterPro" id="IPR029044">
    <property type="entry name" value="Nucleotide-diphossugar_trans"/>
</dbReference>
<dbReference type="AlphaFoldDB" id="A0A1I7DM28"/>
<accession>A0A1I7DM28</accession>
<dbReference type="STRING" id="999627.SAMN05216236_13038"/>
<feature type="transmembrane region" description="Helical" evidence="1">
    <location>
        <begin position="228"/>
        <end position="253"/>
    </location>
</feature>
<dbReference type="RefSeq" id="WP_051372155.1">
    <property type="nucleotide sequence ID" value="NZ_FPAW01000030.1"/>
</dbReference>
<dbReference type="CDD" id="cd04187">
    <property type="entry name" value="DPM1_like_bac"/>
    <property type="match status" value="1"/>
</dbReference>
<feature type="domain" description="Glycosyltransferase 2-like" evidence="2">
    <location>
        <begin position="3"/>
        <end position="143"/>
    </location>
</feature>
<evidence type="ECO:0000313" key="4">
    <source>
        <dbReference type="Proteomes" id="UP000182466"/>
    </source>
</evidence>
<reference evidence="3 4" key="1">
    <citation type="submission" date="2016-10" db="EMBL/GenBank/DDBJ databases">
        <authorList>
            <person name="de Groot N.N."/>
        </authorList>
    </citation>
    <scope>NUCLEOTIDE SEQUENCE [LARGE SCALE GENOMIC DNA]</scope>
    <source>
        <strain evidence="3 4">CGMCC 1.10959</strain>
    </source>
</reference>
<proteinExistence type="predicted"/>
<dbReference type="Gene3D" id="3.90.550.10">
    <property type="entry name" value="Spore Coat Polysaccharide Biosynthesis Protein SpsA, Chain A"/>
    <property type="match status" value="1"/>
</dbReference>
<evidence type="ECO:0000313" key="3">
    <source>
        <dbReference type="EMBL" id="SFU12686.1"/>
    </source>
</evidence>
<name>A0A1I7DM28_9RHOB</name>
<evidence type="ECO:0000256" key="1">
    <source>
        <dbReference type="SAM" id="Phobius"/>
    </source>
</evidence>
<dbReference type="InterPro" id="IPR050256">
    <property type="entry name" value="Glycosyltransferase_2"/>
</dbReference>
<keyword evidence="4" id="KW-1185">Reference proteome</keyword>
<evidence type="ECO:0000259" key="2">
    <source>
        <dbReference type="Pfam" id="PF00535"/>
    </source>
</evidence>
<organism evidence="3 4">
    <name type="scientific">Sedimentitalea nanhaiensis</name>
    <dbReference type="NCBI Taxonomy" id="999627"/>
    <lineage>
        <taxon>Bacteria</taxon>
        <taxon>Pseudomonadati</taxon>
        <taxon>Pseudomonadota</taxon>
        <taxon>Alphaproteobacteria</taxon>
        <taxon>Rhodobacterales</taxon>
        <taxon>Paracoccaceae</taxon>
        <taxon>Sedimentitalea</taxon>
    </lineage>
</organism>
<gene>
    <name evidence="3" type="ORF">SAMN05216236_13038</name>
</gene>
<keyword evidence="3" id="KW-0808">Transferase</keyword>
<dbReference type="PANTHER" id="PTHR48090">
    <property type="entry name" value="UNDECAPRENYL-PHOSPHATE 4-DEOXY-4-FORMAMIDO-L-ARABINOSE TRANSFERASE-RELATED"/>
    <property type="match status" value="1"/>
</dbReference>
<keyword evidence="1" id="KW-1133">Transmembrane helix</keyword>
<dbReference type="GO" id="GO:0005886">
    <property type="term" value="C:plasma membrane"/>
    <property type="evidence" value="ECO:0007669"/>
    <property type="project" value="TreeGrafter"/>
</dbReference>
<dbReference type="SUPFAM" id="SSF53448">
    <property type="entry name" value="Nucleotide-diphospho-sugar transferases"/>
    <property type="match status" value="1"/>
</dbReference>
<sequence length="328" mass="36061">MFSLIIPVYKNEANIPPLLEAVQKLRDQIDDDFEVILVVDGSPDRSYLVLKESLPATGLNAQLVALSRNFGSLAAIRAGLERAKGDNMAVMAADLQEPPELVVGMQQALAADECDVVYGERQRRGDPWHTRMASSAFWGAYRRFVAPDIPKGGVDTFGITSAVRDQILGLTERNSSLVGLLFWIGFRRKGLPYDRADREIGTSSWTFTKKWKYMQDSIFSFSDLPISLLLILGFGGLAISIFLGLVVFLSAVFGQIDVPGYAATMLVILFFSTLQLLSLGVLGIYLWRVFENTKGRPLHIVMSSEKFPGNQPAIDPAQATVVSKGGPR</sequence>
<protein>
    <submittedName>
        <fullName evidence="3">Glycosyltransferase involved in cell wall bisynthesis</fullName>
    </submittedName>
</protein>
<feature type="transmembrane region" description="Helical" evidence="1">
    <location>
        <begin position="265"/>
        <end position="287"/>
    </location>
</feature>
<dbReference type="Proteomes" id="UP000182466">
    <property type="component" value="Unassembled WGS sequence"/>
</dbReference>
<keyword evidence="1" id="KW-0472">Membrane</keyword>
<dbReference type="GO" id="GO:0016740">
    <property type="term" value="F:transferase activity"/>
    <property type="evidence" value="ECO:0007669"/>
    <property type="project" value="UniProtKB-KW"/>
</dbReference>
<dbReference type="PANTHER" id="PTHR48090:SF8">
    <property type="entry name" value="GLYCOSYLTRANSFERASE CSBB-RELATED"/>
    <property type="match status" value="1"/>
</dbReference>
<keyword evidence="1" id="KW-0812">Transmembrane</keyword>
<dbReference type="OrthoDB" id="9807795at2"/>